<dbReference type="GO" id="GO:0016020">
    <property type="term" value="C:membrane"/>
    <property type="evidence" value="ECO:0007669"/>
    <property type="project" value="UniProtKB-SubCell"/>
</dbReference>
<dbReference type="SUPFAM" id="SSF161111">
    <property type="entry name" value="Cation efflux protein transmembrane domain-like"/>
    <property type="match status" value="1"/>
</dbReference>
<reference evidence="10" key="1">
    <citation type="submission" date="2020-10" db="EMBL/GenBank/DDBJ databases">
        <authorList>
            <person name="Gilroy R."/>
        </authorList>
    </citation>
    <scope>NUCLEOTIDE SEQUENCE</scope>
    <source>
        <strain evidence="10">C6-149</strain>
    </source>
</reference>
<evidence type="ECO:0000256" key="1">
    <source>
        <dbReference type="ARBA" id="ARBA00004141"/>
    </source>
</evidence>
<evidence type="ECO:0000259" key="8">
    <source>
        <dbReference type="Pfam" id="PF01545"/>
    </source>
</evidence>
<comment type="subcellular location">
    <subcellularLocation>
        <location evidence="1">Membrane</location>
        <topology evidence="1">Multi-pass membrane protein</topology>
    </subcellularLocation>
</comment>
<dbReference type="InterPro" id="IPR027470">
    <property type="entry name" value="Cation_efflux_CTD"/>
</dbReference>
<feature type="transmembrane region" description="Helical" evidence="7">
    <location>
        <begin position="186"/>
        <end position="208"/>
    </location>
</feature>
<evidence type="ECO:0000256" key="3">
    <source>
        <dbReference type="ARBA" id="ARBA00022448"/>
    </source>
</evidence>
<evidence type="ECO:0000256" key="7">
    <source>
        <dbReference type="SAM" id="Phobius"/>
    </source>
</evidence>
<dbReference type="PANTHER" id="PTHR43840">
    <property type="entry name" value="MITOCHONDRIAL METAL TRANSPORTER 1-RELATED"/>
    <property type="match status" value="1"/>
</dbReference>
<gene>
    <name evidence="10" type="ORF">IAA89_03660</name>
</gene>
<organism evidence="10 11">
    <name type="scientific">Candidatus Gallilactobacillus intestinavium</name>
    <dbReference type="NCBI Taxonomy" id="2840838"/>
    <lineage>
        <taxon>Bacteria</taxon>
        <taxon>Bacillati</taxon>
        <taxon>Bacillota</taxon>
        <taxon>Bacilli</taxon>
        <taxon>Lactobacillales</taxon>
        <taxon>Lactobacillaceae</taxon>
        <taxon>Lactobacillaceae incertae sedis</taxon>
        <taxon>Candidatus Gallilactobacillus</taxon>
    </lineage>
</organism>
<comment type="similarity">
    <text evidence="2">Belongs to the cation diffusion facilitator (CDF) transporter (TC 2.A.4) family.</text>
</comment>
<feature type="transmembrane region" description="Helical" evidence="7">
    <location>
        <begin position="119"/>
        <end position="138"/>
    </location>
</feature>
<evidence type="ECO:0000313" key="11">
    <source>
        <dbReference type="Proteomes" id="UP000823614"/>
    </source>
</evidence>
<keyword evidence="5 7" id="KW-1133">Transmembrane helix</keyword>
<dbReference type="Pfam" id="PF16916">
    <property type="entry name" value="ZT_dimer"/>
    <property type="match status" value="1"/>
</dbReference>
<dbReference type="SUPFAM" id="SSF160240">
    <property type="entry name" value="Cation efflux protein cytoplasmic domain-like"/>
    <property type="match status" value="1"/>
</dbReference>
<evidence type="ECO:0000256" key="4">
    <source>
        <dbReference type="ARBA" id="ARBA00022692"/>
    </source>
</evidence>
<evidence type="ECO:0000256" key="2">
    <source>
        <dbReference type="ARBA" id="ARBA00008114"/>
    </source>
</evidence>
<dbReference type="InterPro" id="IPR036837">
    <property type="entry name" value="Cation_efflux_CTD_sf"/>
</dbReference>
<feature type="domain" description="Cation efflux protein cytoplasmic" evidence="9">
    <location>
        <begin position="217"/>
        <end position="280"/>
    </location>
</feature>
<dbReference type="Proteomes" id="UP000823614">
    <property type="component" value="Unassembled WGS sequence"/>
</dbReference>
<dbReference type="InterPro" id="IPR058533">
    <property type="entry name" value="Cation_efflux_TM"/>
</dbReference>
<evidence type="ECO:0000259" key="9">
    <source>
        <dbReference type="Pfam" id="PF16916"/>
    </source>
</evidence>
<dbReference type="Gene3D" id="1.20.1510.10">
    <property type="entry name" value="Cation efflux protein transmembrane domain"/>
    <property type="match status" value="1"/>
</dbReference>
<feature type="non-terminal residue" evidence="10">
    <location>
        <position position="1"/>
    </location>
</feature>
<sequence>YVLIFIIEYILSVISGAEVLRADAFNNLMGTISTGLLIIGVHIATDNDDGDNDLMGAPIDKQASFYNKKKYQLLRFRFETIFTLIASILMIAIALSVIFSGTHSLLNLKNQTIPKPIGMLGAVISAFIILIIYLVNLIKGKQTNNSTLLASAKDSLGDEIASVGTFISIFLMCEFHLVWMDALSSIIVGIFILYSGVQIFTESSLNLIGYFNPKKERDYCDVITENKEVKSIVGLSAHYNGGLITIDCTLMVDGTMTVQDSYNLSKKIENQLKNKFKIADLRISFIPFL</sequence>
<evidence type="ECO:0000256" key="6">
    <source>
        <dbReference type="ARBA" id="ARBA00023136"/>
    </source>
</evidence>
<dbReference type="Pfam" id="PF01545">
    <property type="entry name" value="Cation_efflux"/>
    <property type="match status" value="1"/>
</dbReference>
<comment type="caution">
    <text evidence="10">The sequence shown here is derived from an EMBL/GenBank/DDBJ whole genome shotgun (WGS) entry which is preliminary data.</text>
</comment>
<dbReference type="GO" id="GO:0008324">
    <property type="term" value="F:monoatomic cation transmembrane transporter activity"/>
    <property type="evidence" value="ECO:0007669"/>
    <property type="project" value="InterPro"/>
</dbReference>
<evidence type="ECO:0000313" key="10">
    <source>
        <dbReference type="EMBL" id="MBO8441526.1"/>
    </source>
</evidence>
<proteinExistence type="inferred from homology"/>
<keyword evidence="6 7" id="KW-0472">Membrane</keyword>
<reference evidence="10" key="2">
    <citation type="journal article" date="2021" name="PeerJ">
        <title>Extensive microbial diversity within the chicken gut microbiome revealed by metagenomics and culture.</title>
        <authorList>
            <person name="Gilroy R."/>
            <person name="Ravi A."/>
            <person name="Getino M."/>
            <person name="Pursley I."/>
            <person name="Horton D.L."/>
            <person name="Alikhan N.F."/>
            <person name="Baker D."/>
            <person name="Gharbi K."/>
            <person name="Hall N."/>
            <person name="Watson M."/>
            <person name="Adriaenssens E.M."/>
            <person name="Foster-Nyarko E."/>
            <person name="Jarju S."/>
            <person name="Secka A."/>
            <person name="Antonio M."/>
            <person name="Oren A."/>
            <person name="Chaudhuri R.R."/>
            <person name="La Ragione R."/>
            <person name="Hildebrand F."/>
            <person name="Pallen M.J."/>
        </authorList>
    </citation>
    <scope>NUCLEOTIDE SEQUENCE</scope>
    <source>
        <strain evidence="10">C6-149</strain>
    </source>
</reference>
<dbReference type="NCBIfam" id="TIGR01297">
    <property type="entry name" value="CDF"/>
    <property type="match status" value="1"/>
</dbReference>
<feature type="transmembrane region" description="Helical" evidence="7">
    <location>
        <begin position="159"/>
        <end position="180"/>
    </location>
</feature>
<feature type="transmembrane region" description="Helical" evidence="7">
    <location>
        <begin position="78"/>
        <end position="99"/>
    </location>
</feature>
<dbReference type="InterPro" id="IPR002524">
    <property type="entry name" value="Cation_efflux"/>
</dbReference>
<feature type="domain" description="Cation efflux protein transmembrane" evidence="8">
    <location>
        <begin position="76"/>
        <end position="207"/>
    </location>
</feature>
<dbReference type="PANTHER" id="PTHR43840:SF50">
    <property type="entry name" value="MANGANESE EFFLUX SYSTEM PROTEIN MNES"/>
    <property type="match status" value="1"/>
</dbReference>
<dbReference type="InterPro" id="IPR027469">
    <property type="entry name" value="Cation_efflux_TMD_sf"/>
</dbReference>
<keyword evidence="4 7" id="KW-0812">Transmembrane</keyword>
<dbReference type="AlphaFoldDB" id="A0A9D9H804"/>
<keyword evidence="3" id="KW-0813">Transport</keyword>
<dbReference type="InterPro" id="IPR050291">
    <property type="entry name" value="CDF_Transporter"/>
</dbReference>
<accession>A0A9D9H804</accession>
<dbReference type="EMBL" id="JADIMP010000058">
    <property type="protein sequence ID" value="MBO8441526.1"/>
    <property type="molecule type" value="Genomic_DNA"/>
</dbReference>
<evidence type="ECO:0000256" key="5">
    <source>
        <dbReference type="ARBA" id="ARBA00022989"/>
    </source>
</evidence>
<dbReference type="Gene3D" id="3.30.70.1350">
    <property type="entry name" value="Cation efflux protein, cytoplasmic domain"/>
    <property type="match status" value="1"/>
</dbReference>
<name>A0A9D9H804_9LACO</name>
<protein>
    <submittedName>
        <fullName evidence="10">Cation diffusion facilitator family transporter</fullName>
    </submittedName>
</protein>